<name>A0ACC1JMZ4_9FUNG</name>
<dbReference type="EMBL" id="JANBUJ010002580">
    <property type="protein sequence ID" value="KAJ2763876.1"/>
    <property type="molecule type" value="Genomic_DNA"/>
</dbReference>
<protein>
    <submittedName>
        <fullName evidence="1">Uncharacterized protein</fullName>
    </submittedName>
</protein>
<dbReference type="Proteomes" id="UP001140234">
    <property type="component" value="Unassembled WGS sequence"/>
</dbReference>
<gene>
    <name evidence="1" type="ORF">IWQ57_005400</name>
</gene>
<organism evidence="1 2">
    <name type="scientific">Coemansia nantahalensis</name>
    <dbReference type="NCBI Taxonomy" id="2789366"/>
    <lineage>
        <taxon>Eukaryota</taxon>
        <taxon>Fungi</taxon>
        <taxon>Fungi incertae sedis</taxon>
        <taxon>Zoopagomycota</taxon>
        <taxon>Kickxellomycotina</taxon>
        <taxon>Kickxellomycetes</taxon>
        <taxon>Kickxellales</taxon>
        <taxon>Kickxellaceae</taxon>
        <taxon>Coemansia</taxon>
    </lineage>
</organism>
<sequence length="175" mass="20250">RYSVAMSQNLTRRFQPRAAHELDQRIYCLHAHYADVIERLEARARGDSEQLQARQRELDGLRSDNAALKARVAELKTQRRTSAWNLGRSSTAAAHRAAADSHLEEVRRLTRETVTAQEWVITFAELVVGPKQDAQSWDEWLNLCLDALQRRRKQQEQEWLAKIGWRATVPTEALH</sequence>
<evidence type="ECO:0000313" key="1">
    <source>
        <dbReference type="EMBL" id="KAJ2763876.1"/>
    </source>
</evidence>
<keyword evidence="2" id="KW-1185">Reference proteome</keyword>
<comment type="caution">
    <text evidence="1">The sequence shown here is derived from an EMBL/GenBank/DDBJ whole genome shotgun (WGS) entry which is preliminary data.</text>
</comment>
<accession>A0ACC1JMZ4</accession>
<reference evidence="1" key="1">
    <citation type="submission" date="2022-07" db="EMBL/GenBank/DDBJ databases">
        <title>Phylogenomic reconstructions and comparative analyses of Kickxellomycotina fungi.</title>
        <authorList>
            <person name="Reynolds N.K."/>
            <person name="Stajich J.E."/>
            <person name="Barry K."/>
            <person name="Grigoriev I.V."/>
            <person name="Crous P."/>
            <person name="Smith M.E."/>
        </authorList>
    </citation>
    <scope>NUCLEOTIDE SEQUENCE</scope>
    <source>
        <strain evidence="1">CBS 109366</strain>
    </source>
</reference>
<proteinExistence type="predicted"/>
<evidence type="ECO:0000313" key="2">
    <source>
        <dbReference type="Proteomes" id="UP001140234"/>
    </source>
</evidence>
<feature type="non-terminal residue" evidence="1">
    <location>
        <position position="1"/>
    </location>
</feature>